<dbReference type="Proteomes" id="UP000799778">
    <property type="component" value="Unassembled WGS sequence"/>
</dbReference>
<evidence type="ECO:0000256" key="5">
    <source>
        <dbReference type="HAMAP-Rule" id="MF_03043"/>
    </source>
</evidence>
<proteinExistence type="inferred from homology"/>
<comment type="function">
    <text evidence="5">Non-catalytic subunit of the queuine tRNA-ribosyltransferase (TGT) that catalyzes the base-exchange of a guanine (G) residue with queuine (Q) at position 34 (anticodon wobble position) in tRNAs with GU(N) anticodons (tRNA-Asp, -Asn, -His and -Tyr), resulting in the hypermodified nucleoside queuosine (7-(((4,5-cis-dihydroxy-2-cyclopenten-1-yl)amino)methyl)-7-deazaguanosine).</text>
</comment>
<keyword evidence="2 5" id="KW-0819">tRNA processing</keyword>
<keyword evidence="1 5" id="KW-0963">Cytoplasm</keyword>
<dbReference type="GO" id="GO:0046872">
    <property type="term" value="F:metal ion binding"/>
    <property type="evidence" value="ECO:0007669"/>
    <property type="project" value="UniProtKB-KW"/>
</dbReference>
<dbReference type="AlphaFoldDB" id="A0A6A5Y708"/>
<organism evidence="7 8">
    <name type="scientific">Aaosphaeria arxii CBS 175.79</name>
    <dbReference type="NCBI Taxonomy" id="1450172"/>
    <lineage>
        <taxon>Eukaryota</taxon>
        <taxon>Fungi</taxon>
        <taxon>Dikarya</taxon>
        <taxon>Ascomycota</taxon>
        <taxon>Pezizomycotina</taxon>
        <taxon>Dothideomycetes</taxon>
        <taxon>Pleosporomycetidae</taxon>
        <taxon>Pleosporales</taxon>
        <taxon>Pleosporales incertae sedis</taxon>
        <taxon>Aaosphaeria</taxon>
    </lineage>
</organism>
<evidence type="ECO:0000259" key="6">
    <source>
        <dbReference type="Pfam" id="PF01702"/>
    </source>
</evidence>
<keyword evidence="4 5" id="KW-0862">Zinc</keyword>
<dbReference type="InterPro" id="IPR036511">
    <property type="entry name" value="TGT-like_sf"/>
</dbReference>
<evidence type="ECO:0000256" key="3">
    <source>
        <dbReference type="ARBA" id="ARBA00022723"/>
    </source>
</evidence>
<dbReference type="GO" id="GO:0008479">
    <property type="term" value="F:tRNA-guanosine(34) queuine transglycosylase activity"/>
    <property type="evidence" value="ECO:0007669"/>
    <property type="project" value="UniProtKB-UniRule"/>
</dbReference>
<dbReference type="GeneID" id="54284005"/>
<dbReference type="GO" id="GO:0005737">
    <property type="term" value="C:cytoplasm"/>
    <property type="evidence" value="ECO:0007669"/>
    <property type="project" value="UniProtKB-SubCell"/>
</dbReference>
<evidence type="ECO:0000256" key="4">
    <source>
        <dbReference type="ARBA" id="ARBA00022833"/>
    </source>
</evidence>
<comment type="subunit">
    <text evidence="5">Heterodimer of a catalytic subunit and an accessory subunit.</text>
</comment>
<dbReference type="InterPro" id="IPR028592">
    <property type="entry name" value="QTRTD1"/>
</dbReference>
<keyword evidence="3 5" id="KW-0479">Metal-binding</keyword>
<evidence type="ECO:0000256" key="1">
    <source>
        <dbReference type="ARBA" id="ARBA00022490"/>
    </source>
</evidence>
<reference evidence="7" key="1">
    <citation type="journal article" date="2020" name="Stud. Mycol.">
        <title>101 Dothideomycetes genomes: a test case for predicting lifestyles and emergence of pathogens.</title>
        <authorList>
            <person name="Haridas S."/>
            <person name="Albert R."/>
            <person name="Binder M."/>
            <person name="Bloem J."/>
            <person name="Labutti K."/>
            <person name="Salamov A."/>
            <person name="Andreopoulos B."/>
            <person name="Baker S."/>
            <person name="Barry K."/>
            <person name="Bills G."/>
            <person name="Bluhm B."/>
            <person name="Cannon C."/>
            <person name="Castanera R."/>
            <person name="Culley D."/>
            <person name="Daum C."/>
            <person name="Ezra D."/>
            <person name="Gonzalez J."/>
            <person name="Henrissat B."/>
            <person name="Kuo A."/>
            <person name="Liang C."/>
            <person name="Lipzen A."/>
            <person name="Lutzoni F."/>
            <person name="Magnuson J."/>
            <person name="Mondo S."/>
            <person name="Nolan M."/>
            <person name="Ohm R."/>
            <person name="Pangilinan J."/>
            <person name="Park H.-J."/>
            <person name="Ramirez L."/>
            <person name="Alfaro M."/>
            <person name="Sun H."/>
            <person name="Tritt A."/>
            <person name="Yoshinaga Y."/>
            <person name="Zwiers L.-H."/>
            <person name="Turgeon B."/>
            <person name="Goodwin S."/>
            <person name="Spatafora J."/>
            <person name="Crous P."/>
            <person name="Grigoriev I."/>
        </authorList>
    </citation>
    <scope>NUCLEOTIDE SEQUENCE</scope>
    <source>
        <strain evidence="7">CBS 175.79</strain>
    </source>
</reference>
<dbReference type="NCBIfam" id="TIGR00449">
    <property type="entry name" value="tgt_general"/>
    <property type="match status" value="1"/>
</dbReference>
<dbReference type="PANTHER" id="PTHR46064">
    <property type="entry name" value="QUEUINE TRNA-RIBOSYLTRANSFERASE ACCESSORY SUBUNIT 2"/>
    <property type="match status" value="1"/>
</dbReference>
<dbReference type="EMBL" id="ML978066">
    <property type="protein sequence ID" value="KAF2021345.1"/>
    <property type="molecule type" value="Genomic_DNA"/>
</dbReference>
<dbReference type="RefSeq" id="XP_033389684.1">
    <property type="nucleotide sequence ID" value="XM_033526608.1"/>
</dbReference>
<sequence>MAEQISTPNLAQLPPEMLDFTLLKTTGALAPRLGRLSIPGRKTILTPVFLGNSSRGTIPHISQDNFRKSIGLNGLYMALEDFVEKHPQKTPPIFQLDAPDPLRQFNSIPNETLVVLGARRQPPIYSPIANTNTEVGLLTSVGYKSISSDYYAAAARKLHPDIVIGLADIPFGQESVGLKRKDKMSDRTEVWTRDIIAKRDGIDKGEPRYNIFAPILPIDRDLQSWYLEHLVDDMISKISGVAIYDAYLLDDLPEELHHLPRLSFHAPASPQEILRQVSLGMDIFTIPFVSDATDAGIALDFTFPAPTTTTSPTRQTLGVDMWQESHAISVTPLSASCTCYACTKHHRAYIQHLLAAKEMLGWVLIQIHNHAVLDAFFVGIRTSIANGTFDRDVAAFEAFYEPTLPEKTGRGPRVRGYQFQAEEHGKPEKKNPKAWKKDIEEKKLKGEKVKLMAAHGQQPNRKKEVQDVIDDEALIGLVDLQGVDVVELENIKIEDDKS</sequence>
<dbReference type="InterPro" id="IPR050852">
    <property type="entry name" value="Queuine_tRNA-ribosyltrfase"/>
</dbReference>
<comment type="cofactor">
    <cofactor evidence="5">
        <name>Zn(2+)</name>
        <dbReference type="ChEBI" id="CHEBI:29105"/>
    </cofactor>
    <text evidence="5">Binds 1 zinc ion per subunit.</text>
</comment>
<dbReference type="Gene3D" id="3.20.20.105">
    <property type="entry name" value="Queuine tRNA-ribosyltransferase-like"/>
    <property type="match status" value="1"/>
</dbReference>
<feature type="binding site" evidence="5">
    <location>
        <position position="337"/>
    </location>
    <ligand>
        <name>Zn(2+)</name>
        <dbReference type="ChEBI" id="CHEBI:29105"/>
    </ligand>
</feature>
<dbReference type="HAMAP" id="MF_03043">
    <property type="entry name" value="QTRT2"/>
    <property type="match status" value="1"/>
</dbReference>
<comment type="similarity">
    <text evidence="5">Belongs to the queuine tRNA-ribosyltransferase family. QTRT2 subfamily.</text>
</comment>
<feature type="binding site" evidence="5">
    <location>
        <position position="368"/>
    </location>
    <ligand>
        <name>Zn(2+)</name>
        <dbReference type="ChEBI" id="CHEBI:29105"/>
    </ligand>
</feature>
<dbReference type="SUPFAM" id="SSF51713">
    <property type="entry name" value="tRNA-guanine transglycosylase"/>
    <property type="match status" value="1"/>
</dbReference>
<feature type="binding site" evidence="5">
    <location>
        <position position="342"/>
    </location>
    <ligand>
        <name>Zn(2+)</name>
        <dbReference type="ChEBI" id="CHEBI:29105"/>
    </ligand>
</feature>
<protein>
    <recommendedName>
        <fullName evidence="5">Queuine tRNA-ribosyltransferase accessory subunit 2</fullName>
    </recommendedName>
    <alternativeName>
        <fullName evidence="5">Queuine tRNA-ribosyltransferase domain-containing protein 1</fullName>
    </alternativeName>
</protein>
<dbReference type="PANTHER" id="PTHR46064:SF1">
    <property type="entry name" value="QUEUINE TRNA-RIBOSYLTRANSFERASE ACCESSORY SUBUNIT 2"/>
    <property type="match status" value="1"/>
</dbReference>
<dbReference type="OrthoDB" id="27601at2759"/>
<dbReference type="GO" id="GO:0006400">
    <property type="term" value="P:tRNA modification"/>
    <property type="evidence" value="ECO:0007669"/>
    <property type="project" value="InterPro"/>
</dbReference>
<comment type="subcellular location">
    <subcellularLocation>
        <location evidence="5">Cytoplasm</location>
    </subcellularLocation>
</comment>
<accession>A0A6A5Y708</accession>
<dbReference type="Pfam" id="PF01702">
    <property type="entry name" value="TGT"/>
    <property type="match status" value="1"/>
</dbReference>
<dbReference type="InterPro" id="IPR002616">
    <property type="entry name" value="tRNA_ribo_trans-like"/>
</dbReference>
<evidence type="ECO:0000313" key="7">
    <source>
        <dbReference type="EMBL" id="KAF2021345.1"/>
    </source>
</evidence>
<keyword evidence="8" id="KW-1185">Reference proteome</keyword>
<name>A0A6A5Y708_9PLEO</name>
<feature type="domain" description="tRNA-guanine(15) transglycosylase-like" evidence="6">
    <location>
        <begin position="31"/>
        <end position="400"/>
    </location>
</feature>
<evidence type="ECO:0000256" key="2">
    <source>
        <dbReference type="ARBA" id="ARBA00022694"/>
    </source>
</evidence>
<evidence type="ECO:0000313" key="8">
    <source>
        <dbReference type="Proteomes" id="UP000799778"/>
    </source>
</evidence>
<feature type="binding site" evidence="5">
    <location>
        <position position="339"/>
    </location>
    <ligand>
        <name>Zn(2+)</name>
        <dbReference type="ChEBI" id="CHEBI:29105"/>
    </ligand>
</feature>
<gene>
    <name evidence="7" type="ORF">BU24DRAFT_417011</name>
</gene>